<dbReference type="EMBL" id="AP024271">
    <property type="protein sequence ID" value="BCP67327.1"/>
    <property type="molecule type" value="Genomic_DNA"/>
</dbReference>
<evidence type="ECO:0000259" key="3">
    <source>
        <dbReference type="PROSITE" id="PS50855"/>
    </source>
</evidence>
<sequence>MALPLERTCPATGLRLFSAAEALIKVNAVVAVVFLLLGFLWVVPSIMNRVLGPEVVSPRLYYQATFLHGWNMLIFWILFFEVALLYFAASALLRTPLRFPGLAWGGFWLMLLGAVLINYLGVVSPSNFLPFTPYVPLQAPPLFYLAVILFAVGAILAVFVFFATLHRAWREKTYGATMPLGAFGALTAAILATTTLLSGAIAFIPTFLWSLGWLKVDPLWFRHTYWGFGHGAQQVNLAAMVTAWYLLALFTVGGTTPSERLSRIAFLLYLLGINLGSAHHLLTEPTGALSSAWTWVNTGYLIHVAVLGSLIHAFSVPAAIERGLRLKGFAQGLFGWLARAPWGNPGFSALVLSVILFGFLGGVSGVTMGSYDLNLKWHNTLAVVGHFKATVVEGTSLAFMGLTYYLLPLIFRRRLIWPRLAAWQPWLFGLGMGLLSLAMIRLGVVYGLPRRFGDTFQFGGSPFAFQYPPEVATLLAAMGIGGTLALLGGLLFVLLAVGTLLWGKPLTDEEIQKAYQVKAEEGHATPKGVYLLALLFLAFFLIYYLYNHWFLSQAWFIGGR</sequence>
<dbReference type="GO" id="GO:0004129">
    <property type="term" value="F:cytochrome-c oxidase activity"/>
    <property type="evidence" value="ECO:0007669"/>
    <property type="project" value="InterPro"/>
</dbReference>
<feature type="transmembrane region" description="Helical" evidence="2">
    <location>
        <begin position="391"/>
        <end position="411"/>
    </location>
</feature>
<evidence type="ECO:0000256" key="1">
    <source>
        <dbReference type="ARBA" id="ARBA00022660"/>
    </source>
</evidence>
<keyword evidence="2" id="KW-1133">Transmembrane helix</keyword>
<dbReference type="PANTHER" id="PTHR10422">
    <property type="entry name" value="CYTOCHROME C OXIDASE SUBUNIT 1"/>
    <property type="match status" value="1"/>
</dbReference>
<feature type="transmembrane region" description="Helical" evidence="2">
    <location>
        <begin position="231"/>
        <end position="252"/>
    </location>
</feature>
<feature type="transmembrane region" description="Helical" evidence="2">
    <location>
        <begin position="264"/>
        <end position="282"/>
    </location>
</feature>
<feature type="transmembrane region" description="Helical" evidence="2">
    <location>
        <begin position="474"/>
        <end position="503"/>
    </location>
</feature>
<dbReference type="SUPFAM" id="SSF81442">
    <property type="entry name" value="Cytochrome c oxidase subunit I-like"/>
    <property type="match status" value="1"/>
</dbReference>
<dbReference type="PROSITE" id="PS50855">
    <property type="entry name" value="COX1"/>
    <property type="match status" value="1"/>
</dbReference>
<feature type="transmembrane region" description="Helical" evidence="2">
    <location>
        <begin position="67"/>
        <end position="89"/>
    </location>
</feature>
<name>A0A7R7YJP4_THETH</name>
<geneLocation type="plasmid" evidence="4 6">
    <name>pHB5018b</name>
</geneLocation>
<dbReference type="InterPro" id="IPR036927">
    <property type="entry name" value="Cyt_c_oxase-like_su1_sf"/>
</dbReference>
<keyword evidence="1" id="KW-0679">Respiratory chain</keyword>
<dbReference type="Proteomes" id="UP000596099">
    <property type="component" value="Plasmid pHB5018b"/>
</dbReference>
<feature type="transmembrane region" description="Helical" evidence="2">
    <location>
        <begin position="528"/>
        <end position="546"/>
    </location>
</feature>
<feature type="transmembrane region" description="Helical" evidence="2">
    <location>
        <begin position="142"/>
        <end position="165"/>
    </location>
</feature>
<reference evidence="6" key="2">
    <citation type="submission" date="2021-01" db="EMBL/GenBank/DDBJ databases">
        <title>Complete Genome Sequence of Thermus thermophilus Strain HB5018, Isolated from Mine Onsen Hot Spring.</title>
        <authorList>
            <person name="Miyazaki K."/>
            <person name="Moriya T."/>
            <person name="Nemoto N."/>
            <person name="Oshima T."/>
            <person name="Yura K."/>
            <person name="Bessho Y."/>
        </authorList>
    </citation>
    <scope>NUCLEOTIDE SEQUENCE [LARGE SCALE GENOMIC DNA]</scope>
    <source>
        <strain evidence="6">HB5018</strain>
        <plasmid evidence="6">pHB5018b</plasmid>
        <plasmid evidence="6">pHB5018d</plasmid>
    </source>
</reference>
<evidence type="ECO:0000256" key="2">
    <source>
        <dbReference type="SAM" id="Phobius"/>
    </source>
</evidence>
<dbReference type="RefSeq" id="WP_201351426.1">
    <property type="nucleotide sequence ID" value="NZ_AP024271.1"/>
</dbReference>
<keyword evidence="1" id="KW-0249">Electron transport</keyword>
<reference evidence="5" key="1">
    <citation type="journal article" date="2021" name="Microbiol. Resour. Announc.">
        <title>Complete Genome Sequence of Thermus thermophilus Strain HB5018, Isolated from Mine Hot Spring in Japan.</title>
        <authorList>
            <person name="Miyazaki K."/>
            <person name="Moriya T."/>
            <person name="Nemoto N."/>
            <person name="Oshima T."/>
            <person name="Yura K."/>
            <person name="Bessho Y."/>
        </authorList>
    </citation>
    <scope>NUCLEOTIDE SEQUENCE</scope>
    <source>
        <plasmid evidence="4">pHB5018b</plasmid>
        <plasmid evidence="5">pHB5018d</plasmid>
    </source>
</reference>
<dbReference type="PANTHER" id="PTHR10422:SF40">
    <property type="entry name" value="CYTOCHROME C OXIDASE SUBUNIT I"/>
    <property type="match status" value="1"/>
</dbReference>
<evidence type="ECO:0000313" key="5">
    <source>
        <dbReference type="EMBL" id="BCP67687.1"/>
    </source>
</evidence>
<keyword evidence="2" id="KW-0812">Transmembrane</keyword>
<feature type="transmembrane region" description="Helical" evidence="2">
    <location>
        <begin position="423"/>
        <end position="448"/>
    </location>
</feature>
<feature type="transmembrane region" description="Helical" evidence="2">
    <location>
        <begin position="186"/>
        <end position="211"/>
    </location>
</feature>
<geneLocation type="plasmid" evidence="5 6">
    <name>pHB5018d</name>
</geneLocation>
<dbReference type="GO" id="GO:0009060">
    <property type="term" value="P:aerobic respiration"/>
    <property type="evidence" value="ECO:0007669"/>
    <property type="project" value="InterPro"/>
</dbReference>
<dbReference type="InterPro" id="IPR000883">
    <property type="entry name" value="Cyt_C_Oxase_1"/>
</dbReference>
<keyword evidence="5" id="KW-0614">Plasmid</keyword>
<feature type="transmembrane region" description="Helical" evidence="2">
    <location>
        <begin position="22"/>
        <end position="47"/>
    </location>
</feature>
<keyword evidence="2" id="KW-0472">Membrane</keyword>
<organism evidence="5 6">
    <name type="scientific">Thermus thermophilus</name>
    <dbReference type="NCBI Taxonomy" id="274"/>
    <lineage>
        <taxon>Bacteria</taxon>
        <taxon>Thermotogati</taxon>
        <taxon>Deinococcota</taxon>
        <taxon>Deinococci</taxon>
        <taxon>Thermales</taxon>
        <taxon>Thermaceae</taxon>
        <taxon>Thermus</taxon>
    </lineage>
</organism>
<dbReference type="Pfam" id="PF00115">
    <property type="entry name" value="COX1"/>
    <property type="match status" value="1"/>
</dbReference>
<feature type="transmembrane region" description="Helical" evidence="2">
    <location>
        <begin position="349"/>
        <end position="371"/>
    </location>
</feature>
<protein>
    <recommendedName>
        <fullName evidence="3">Cytochrome oxidase subunit I profile domain-containing protein</fullName>
    </recommendedName>
</protein>
<gene>
    <name evidence="4" type="ORF">TthHB5018_b22610</name>
    <name evidence="5" type="ORF">TthHB5018_d26210</name>
</gene>
<dbReference type="GO" id="GO:0016020">
    <property type="term" value="C:membrane"/>
    <property type="evidence" value="ECO:0007669"/>
    <property type="project" value="InterPro"/>
</dbReference>
<feature type="transmembrane region" description="Helical" evidence="2">
    <location>
        <begin position="101"/>
        <end position="122"/>
    </location>
</feature>
<keyword evidence="1" id="KW-0813">Transport</keyword>
<proteinExistence type="predicted"/>
<accession>A0A7R7YJP4</accession>
<dbReference type="Gene3D" id="1.20.210.10">
    <property type="entry name" value="Cytochrome c oxidase-like, subunit I domain"/>
    <property type="match status" value="1"/>
</dbReference>
<dbReference type="Proteomes" id="UP000596099">
    <property type="component" value="Plasmid pHB5018d"/>
</dbReference>
<feature type="transmembrane region" description="Helical" evidence="2">
    <location>
        <begin position="302"/>
        <end position="320"/>
    </location>
</feature>
<dbReference type="AlphaFoldDB" id="A0A7R7YJP4"/>
<feature type="domain" description="Cytochrome oxidase subunit I profile" evidence="3">
    <location>
        <begin position="25"/>
        <end position="502"/>
    </location>
</feature>
<dbReference type="GO" id="GO:0020037">
    <property type="term" value="F:heme binding"/>
    <property type="evidence" value="ECO:0007669"/>
    <property type="project" value="InterPro"/>
</dbReference>
<dbReference type="InterPro" id="IPR023616">
    <property type="entry name" value="Cyt_c_oxase-like_su1_dom"/>
</dbReference>
<dbReference type="EMBL" id="AP024273">
    <property type="protein sequence ID" value="BCP67687.1"/>
    <property type="molecule type" value="Genomic_DNA"/>
</dbReference>
<evidence type="ECO:0000313" key="4">
    <source>
        <dbReference type="EMBL" id="BCP67327.1"/>
    </source>
</evidence>
<evidence type="ECO:0000313" key="6">
    <source>
        <dbReference type="Proteomes" id="UP000596099"/>
    </source>
</evidence>